<keyword evidence="4" id="KW-1003">Cell membrane</keyword>
<protein>
    <submittedName>
        <fullName evidence="12">General amino-acid permease GAP1</fullName>
    </submittedName>
</protein>
<keyword evidence="13" id="KW-1185">Reference proteome</keyword>
<sequence length="600" mass="66226">MSSLEKKLPKQELQVESEFITEEPLDNFNMGSSSSEDTTQTGAHKRSRWTEFKDSFREVERVKVTDDMTDIEKIAARTAGAPLKHHLKNRHLQMIAIGGAIGTGLFVGSGSALRTAGPAGILIGWGLTGTMIYCMVMAMGELAVVFPISGGFTTYATRFIDESFGFANNFNYMLQWLCVLPLEIVAASITVNYWGTNTRYRDGFVALFWTVIFVINMFGVKGYGEAEFVFSIIKVLTVIGFIIMGLVLDVGGGPEGGYIGGRYWSDPGAFVGDSAGERFKGVCSVFVTAAFSFAGSELVGLAAAESAEPRKSVPKAAKQVFWRITLFYMLSLTFVGLLVPYTDQRLIGKSNVDAAASPFVIAITSHGIHGLPSVVNVVILIAVLSVGNSAIYASSRTLAALSEQGFLPRIFGYIDRAGRPMFSILFTSAFGLIAFVAQSSKEGEIFNWLLALSGLSSLFTWAGICVCHIRFRAALVVQGRSTDELPFKSPAGVWGSVWGIFMIILMFAAQFFVAAFPAGDVPNRAEYFFQSYLSFPIVLTFYFGHKIYKRNWKIFIPLKDMDLDTGRRDFDLDLIRQEIVEEKAQMAKKPLWYRVYNFWC</sequence>
<feature type="domain" description="Amino acid permease/ SLC12A" evidence="11">
    <location>
        <begin position="91"/>
        <end position="554"/>
    </location>
</feature>
<feature type="transmembrane region" description="Helical" evidence="10">
    <location>
        <begin position="527"/>
        <end position="544"/>
    </location>
</feature>
<evidence type="ECO:0000256" key="10">
    <source>
        <dbReference type="SAM" id="Phobius"/>
    </source>
</evidence>
<dbReference type="Gene3D" id="1.20.1740.10">
    <property type="entry name" value="Amino acid/polyamine transporter I"/>
    <property type="match status" value="1"/>
</dbReference>
<evidence type="ECO:0000256" key="6">
    <source>
        <dbReference type="ARBA" id="ARBA00022970"/>
    </source>
</evidence>
<dbReference type="InterPro" id="IPR004762">
    <property type="entry name" value="Amino_acid_permease_fungi"/>
</dbReference>
<gene>
    <name evidence="12" type="ORF">RNJ44_01992</name>
</gene>
<feature type="compositionally biased region" description="Polar residues" evidence="9">
    <location>
        <begin position="29"/>
        <end position="42"/>
    </location>
</feature>
<dbReference type="NCBIfam" id="TIGR00913">
    <property type="entry name" value="2A0310"/>
    <property type="match status" value="1"/>
</dbReference>
<feature type="transmembrane region" description="Helical" evidence="10">
    <location>
        <begin position="172"/>
        <end position="191"/>
    </location>
</feature>
<comment type="subcellular location">
    <subcellularLocation>
        <location evidence="1">Cell membrane</location>
        <topology evidence="1">Multi-pass membrane protein</topology>
    </subcellularLocation>
</comment>
<name>A0ABR4NM75_9SACH</name>
<evidence type="ECO:0000256" key="3">
    <source>
        <dbReference type="ARBA" id="ARBA00022448"/>
    </source>
</evidence>
<dbReference type="PIRSF" id="PIRSF006060">
    <property type="entry name" value="AA_transporter"/>
    <property type="match status" value="1"/>
</dbReference>
<dbReference type="PROSITE" id="PS00218">
    <property type="entry name" value="AMINO_ACID_PERMEASE_1"/>
    <property type="match status" value="1"/>
</dbReference>
<evidence type="ECO:0000256" key="1">
    <source>
        <dbReference type="ARBA" id="ARBA00004651"/>
    </source>
</evidence>
<keyword evidence="8 10" id="KW-0472">Membrane</keyword>
<feature type="transmembrane region" description="Helical" evidence="10">
    <location>
        <begin position="359"/>
        <end position="386"/>
    </location>
</feature>
<evidence type="ECO:0000256" key="2">
    <source>
        <dbReference type="ARBA" id="ARBA00006983"/>
    </source>
</evidence>
<feature type="transmembrane region" description="Helical" evidence="10">
    <location>
        <begin position="119"/>
        <end position="136"/>
    </location>
</feature>
<evidence type="ECO:0000259" key="11">
    <source>
        <dbReference type="Pfam" id="PF00324"/>
    </source>
</evidence>
<feature type="transmembrane region" description="Helical" evidence="10">
    <location>
        <begin position="228"/>
        <end position="248"/>
    </location>
</feature>
<keyword evidence="7 10" id="KW-1133">Transmembrane helix</keyword>
<organism evidence="12 13">
    <name type="scientific">Nakaseomyces bracarensis</name>
    <dbReference type="NCBI Taxonomy" id="273131"/>
    <lineage>
        <taxon>Eukaryota</taxon>
        <taxon>Fungi</taxon>
        <taxon>Dikarya</taxon>
        <taxon>Ascomycota</taxon>
        <taxon>Saccharomycotina</taxon>
        <taxon>Saccharomycetes</taxon>
        <taxon>Saccharomycetales</taxon>
        <taxon>Saccharomycetaceae</taxon>
        <taxon>Nakaseomyces</taxon>
    </lineage>
</organism>
<dbReference type="PANTHER" id="PTHR43341">
    <property type="entry name" value="AMINO ACID PERMEASE"/>
    <property type="match status" value="1"/>
</dbReference>
<dbReference type="Pfam" id="PF00324">
    <property type="entry name" value="AA_permease"/>
    <property type="match status" value="1"/>
</dbReference>
<reference evidence="12 13" key="1">
    <citation type="submission" date="2024-05" db="EMBL/GenBank/DDBJ databases">
        <title>Long read based assembly of the Candida bracarensis genome reveals expanded adhesin content.</title>
        <authorList>
            <person name="Marcet-Houben M."/>
            <person name="Ksiezopolska E."/>
            <person name="Gabaldon T."/>
        </authorList>
    </citation>
    <scope>NUCLEOTIDE SEQUENCE [LARGE SCALE GENOMIC DNA]</scope>
    <source>
        <strain evidence="12 13">CBM6</strain>
    </source>
</reference>
<dbReference type="EMBL" id="JBEVYD010000012">
    <property type="protein sequence ID" value="KAL3228905.1"/>
    <property type="molecule type" value="Genomic_DNA"/>
</dbReference>
<dbReference type="Proteomes" id="UP001623330">
    <property type="component" value="Unassembled WGS sequence"/>
</dbReference>
<feature type="transmembrane region" description="Helical" evidence="10">
    <location>
        <begin position="203"/>
        <end position="222"/>
    </location>
</feature>
<dbReference type="PANTHER" id="PTHR43341:SF1">
    <property type="entry name" value="GENERAL AMINO-ACID PERMEASE GAP1"/>
    <property type="match status" value="1"/>
</dbReference>
<feature type="compositionally biased region" description="Basic and acidic residues" evidence="9">
    <location>
        <begin position="1"/>
        <end position="10"/>
    </location>
</feature>
<evidence type="ECO:0000256" key="5">
    <source>
        <dbReference type="ARBA" id="ARBA00022692"/>
    </source>
</evidence>
<feature type="transmembrane region" description="Helical" evidence="10">
    <location>
        <begin position="445"/>
        <end position="471"/>
    </location>
</feature>
<dbReference type="InterPro" id="IPR050524">
    <property type="entry name" value="APC_YAT"/>
</dbReference>
<keyword evidence="3" id="KW-0813">Transport</keyword>
<comment type="caution">
    <text evidence="12">The sequence shown here is derived from an EMBL/GenBank/DDBJ whole genome shotgun (WGS) entry which is preliminary data.</text>
</comment>
<dbReference type="InterPro" id="IPR004841">
    <property type="entry name" value="AA-permease/SLC12A_dom"/>
</dbReference>
<keyword evidence="5 10" id="KW-0812">Transmembrane</keyword>
<keyword evidence="6" id="KW-0029">Amino-acid transport</keyword>
<proteinExistence type="inferred from homology"/>
<dbReference type="InterPro" id="IPR004840">
    <property type="entry name" value="Amino_acid_permease_CS"/>
</dbReference>
<evidence type="ECO:0000256" key="9">
    <source>
        <dbReference type="SAM" id="MobiDB-lite"/>
    </source>
</evidence>
<feature type="transmembrane region" description="Helical" evidence="10">
    <location>
        <begin position="94"/>
        <end position="113"/>
    </location>
</feature>
<comment type="similarity">
    <text evidence="2">Belongs to the amino acid-polyamine-organocation (APC) superfamily. YAT (TC 2.A.3.10) family.</text>
</comment>
<feature type="transmembrane region" description="Helical" evidence="10">
    <location>
        <begin position="421"/>
        <end position="439"/>
    </location>
</feature>
<evidence type="ECO:0000256" key="4">
    <source>
        <dbReference type="ARBA" id="ARBA00022475"/>
    </source>
</evidence>
<feature type="transmembrane region" description="Helical" evidence="10">
    <location>
        <begin position="492"/>
        <end position="515"/>
    </location>
</feature>
<evidence type="ECO:0000256" key="7">
    <source>
        <dbReference type="ARBA" id="ARBA00022989"/>
    </source>
</evidence>
<feature type="region of interest" description="Disordered" evidence="9">
    <location>
        <begin position="1"/>
        <end position="47"/>
    </location>
</feature>
<feature type="transmembrane region" description="Helical" evidence="10">
    <location>
        <begin position="320"/>
        <end position="339"/>
    </location>
</feature>
<evidence type="ECO:0000256" key="8">
    <source>
        <dbReference type="ARBA" id="ARBA00023136"/>
    </source>
</evidence>
<accession>A0ABR4NM75</accession>
<evidence type="ECO:0000313" key="12">
    <source>
        <dbReference type="EMBL" id="KAL3228905.1"/>
    </source>
</evidence>
<evidence type="ECO:0000313" key="13">
    <source>
        <dbReference type="Proteomes" id="UP001623330"/>
    </source>
</evidence>